<feature type="chain" id="PRO_5019043768" description="Pili assembly chaperone" evidence="1">
    <location>
        <begin position="18"/>
        <end position="151"/>
    </location>
</feature>
<dbReference type="AlphaFoldDB" id="A0A411WM78"/>
<organism evidence="2 3">
    <name type="scientific">Limnobaculum zhutongyuii</name>
    <dbReference type="NCBI Taxonomy" id="2498113"/>
    <lineage>
        <taxon>Bacteria</taxon>
        <taxon>Pseudomonadati</taxon>
        <taxon>Pseudomonadota</taxon>
        <taxon>Gammaproteobacteria</taxon>
        <taxon>Enterobacterales</taxon>
        <taxon>Budviciaceae</taxon>
        <taxon>Limnobaculum</taxon>
    </lineage>
</organism>
<evidence type="ECO:0000256" key="1">
    <source>
        <dbReference type="SAM" id="SignalP"/>
    </source>
</evidence>
<dbReference type="PROSITE" id="PS51257">
    <property type="entry name" value="PROKAR_LIPOPROTEIN"/>
    <property type="match status" value="1"/>
</dbReference>
<dbReference type="OrthoDB" id="8527469at2"/>
<accession>A0A411WM78</accession>
<gene>
    <name evidence="2" type="ORF">EKN56_12900</name>
</gene>
<evidence type="ECO:0000313" key="3">
    <source>
        <dbReference type="Proteomes" id="UP000293154"/>
    </source>
</evidence>
<name>A0A411WM78_9GAMM</name>
<proteinExistence type="predicted"/>
<keyword evidence="1" id="KW-0732">Signal</keyword>
<dbReference type="NCBIfam" id="TIGR03748">
    <property type="entry name" value="conj_PilL"/>
    <property type="match status" value="1"/>
</dbReference>
<evidence type="ECO:0000313" key="2">
    <source>
        <dbReference type="EMBL" id="QBH97215.1"/>
    </source>
</evidence>
<dbReference type="InterPro" id="IPR022260">
    <property type="entry name" value="Integr_conj_element_PilL"/>
</dbReference>
<sequence>MKLFSIFILVFTSALFGCTASTSPTSPQPVKDNVKPQPPIEAIRYGQYTLVSISPTEAQQYPIQQIISYSIPAQLNVSVAAAMQYVLKDTGYSLCSPNDQASILLQHPLPAIHRSMGPIRLHQALAVLVGPAWEVKVNDTSRTVCPTLKTV</sequence>
<dbReference type="EMBL" id="CP034752">
    <property type="protein sequence ID" value="QBH97215.1"/>
    <property type="molecule type" value="Genomic_DNA"/>
</dbReference>
<dbReference type="KEGG" id="prag:EKN56_12900"/>
<dbReference type="Proteomes" id="UP000293154">
    <property type="component" value="Chromosome"/>
</dbReference>
<evidence type="ECO:0008006" key="4">
    <source>
        <dbReference type="Google" id="ProtNLM"/>
    </source>
</evidence>
<reference evidence="2 3" key="1">
    <citation type="submission" date="2019-03" db="EMBL/GenBank/DDBJ databases">
        <title>Pragia sp. nov. isolated from the gut tract of Carduelis flavirostris.</title>
        <authorList>
            <person name="Ge Y."/>
        </authorList>
    </citation>
    <scope>NUCLEOTIDE SEQUENCE [LARGE SCALE GENOMIC DNA]</scope>
    <source>
        <strain evidence="2 3">CF-458</strain>
    </source>
</reference>
<protein>
    <recommendedName>
        <fullName evidence="4">Pili assembly chaperone</fullName>
    </recommendedName>
</protein>
<feature type="signal peptide" evidence="1">
    <location>
        <begin position="1"/>
        <end position="17"/>
    </location>
</feature>
<dbReference type="RefSeq" id="WP_130592150.1">
    <property type="nucleotide sequence ID" value="NZ_CP034752.1"/>
</dbReference>
<keyword evidence="3" id="KW-1185">Reference proteome</keyword>